<evidence type="ECO:0000313" key="3">
    <source>
        <dbReference type="Proteomes" id="UP000078486"/>
    </source>
</evidence>
<accession>A0A178IIY7</accession>
<dbReference type="Proteomes" id="UP000078486">
    <property type="component" value="Unassembled WGS sequence"/>
</dbReference>
<evidence type="ECO:0000313" key="2">
    <source>
        <dbReference type="EMBL" id="OAM89631.1"/>
    </source>
</evidence>
<proteinExistence type="predicted"/>
<reference evidence="2 3" key="1">
    <citation type="submission" date="2016-01" db="EMBL/GenBank/DDBJ databases">
        <title>High potential of lignocellulose degradation of a new Verrucomicrobia species.</title>
        <authorList>
            <person name="Wang Y."/>
            <person name="Shi Y."/>
            <person name="Qiu Z."/>
            <person name="Liu S."/>
            <person name="Yang H."/>
        </authorList>
    </citation>
    <scope>NUCLEOTIDE SEQUENCE [LARGE SCALE GENOMIC DNA]</scope>
    <source>
        <strain evidence="2 3">TSB47</strain>
    </source>
</reference>
<sequence length="631" mass="68806">MLTAVFLLSAMPSHAQPSRPSIETARPNPWAGGGAGATRDLEDQWAKFQDAAARGSDDENRGVSIRGVLRFALEATAVGWDSARVEEALAFGRSMQDLDPKSRTFGNFKWVSNADKVYDWNAVEFATQILGLLHKCHADKLTPRARRLVEEMMRSAIPALANHKVKIDYTNIWIKKAWCLIAIGECLGRPDLAADGYQRLDDWTRHVAENGITEFGAVTYYGTDLDTLGMIEKYAARAEGRAQALAAIRYLWTDAAANWWAPGDRLGGANSRSYNFLWGHGYFEAHTWAAGWLRQKPELERPGWLPGERDHLVAFLQAGDTPPRPEWFPPETFALPRTVVQRCGPLPEDIAVNWIGRRVSLGSAGRERGGDDRMLAANLGDSPDIPQLSLFMDGRGDPFGTKKTKNAAGQAKALHLVPFTATVQRGPEVLQMLSLEPLAAGSRHKPGELSCFQTHLAFPASAEVWLGDQPAKPGSPRHPAAVPAGAPVYIKIGDAVVAMRILYSDTTAKQTPAPVYYIRDSSKAVANRITIVHDDKEPRGRATVAVWLRATEGLDAEGFAAFRRQFASARAAAACDGARFHGEAAGLAGLLRIEADVAAKKRLVLEGGEPRPALLSINGREVGKSLFDALE</sequence>
<feature type="region of interest" description="Disordered" evidence="1">
    <location>
        <begin position="14"/>
        <end position="36"/>
    </location>
</feature>
<dbReference type="STRING" id="1184151.AW736_12270"/>
<dbReference type="EMBL" id="LRRQ01000085">
    <property type="protein sequence ID" value="OAM89631.1"/>
    <property type="molecule type" value="Genomic_DNA"/>
</dbReference>
<comment type="caution">
    <text evidence="2">The sequence shown here is derived from an EMBL/GenBank/DDBJ whole genome shotgun (WGS) entry which is preliminary data.</text>
</comment>
<protein>
    <recommendedName>
        <fullName evidence="4">Alginate lyase domain-containing protein</fullName>
    </recommendedName>
</protein>
<dbReference type="AlphaFoldDB" id="A0A178IIY7"/>
<name>A0A178IIY7_9BACT</name>
<keyword evidence="3" id="KW-1185">Reference proteome</keyword>
<gene>
    <name evidence="2" type="ORF">AW736_12270</name>
</gene>
<evidence type="ECO:0000256" key="1">
    <source>
        <dbReference type="SAM" id="MobiDB-lite"/>
    </source>
</evidence>
<evidence type="ECO:0008006" key="4">
    <source>
        <dbReference type="Google" id="ProtNLM"/>
    </source>
</evidence>
<organism evidence="2 3">
    <name type="scientific">Termitidicoccus mucosus</name>
    <dbReference type="NCBI Taxonomy" id="1184151"/>
    <lineage>
        <taxon>Bacteria</taxon>
        <taxon>Pseudomonadati</taxon>
        <taxon>Verrucomicrobiota</taxon>
        <taxon>Opitutia</taxon>
        <taxon>Opitutales</taxon>
        <taxon>Opitutaceae</taxon>
        <taxon>Termitidicoccus</taxon>
    </lineage>
</organism>